<feature type="region of interest" description="Disordered" evidence="1">
    <location>
        <begin position="123"/>
        <end position="147"/>
    </location>
</feature>
<reference evidence="3" key="1">
    <citation type="submission" date="2024-07" db="EMBL/GenBank/DDBJ databases">
        <title>Two chromosome-level genome assemblies of Korean endemic species Abeliophyllum distichum and Forsythia ovata (Oleaceae).</title>
        <authorList>
            <person name="Jang H."/>
        </authorList>
    </citation>
    <scope>NUCLEOTIDE SEQUENCE [LARGE SCALE GENOMIC DNA]</scope>
</reference>
<keyword evidence="3" id="KW-1185">Reference proteome</keyword>
<name>A0ABD1UPQ9_9LAMI</name>
<sequence length="147" mass="16415">MEEAAATLGATPRVSAIGRLVCGVRPDWRGVRPVFGLVVADNEGGDIQTQETEDLFMQEADSSTVQFNSVQPDLEAQTFARTDVEPITIEDDVVQRANHAVHNDFIQELEECDDSVEKYEKDELNLDDVDSEDDVFENDDNSDYESN</sequence>
<dbReference type="Proteomes" id="UP001604336">
    <property type="component" value="Unassembled WGS sequence"/>
</dbReference>
<dbReference type="EMBL" id="JBFOLK010000003">
    <property type="protein sequence ID" value="KAL2526535.1"/>
    <property type="molecule type" value="Genomic_DNA"/>
</dbReference>
<evidence type="ECO:0000256" key="1">
    <source>
        <dbReference type="SAM" id="MobiDB-lite"/>
    </source>
</evidence>
<accession>A0ABD1UPQ9</accession>
<gene>
    <name evidence="2" type="ORF">Adt_11589</name>
</gene>
<organism evidence="2 3">
    <name type="scientific">Abeliophyllum distichum</name>
    <dbReference type="NCBI Taxonomy" id="126358"/>
    <lineage>
        <taxon>Eukaryota</taxon>
        <taxon>Viridiplantae</taxon>
        <taxon>Streptophyta</taxon>
        <taxon>Embryophyta</taxon>
        <taxon>Tracheophyta</taxon>
        <taxon>Spermatophyta</taxon>
        <taxon>Magnoliopsida</taxon>
        <taxon>eudicotyledons</taxon>
        <taxon>Gunneridae</taxon>
        <taxon>Pentapetalae</taxon>
        <taxon>asterids</taxon>
        <taxon>lamiids</taxon>
        <taxon>Lamiales</taxon>
        <taxon>Oleaceae</taxon>
        <taxon>Forsythieae</taxon>
        <taxon>Abeliophyllum</taxon>
    </lineage>
</organism>
<proteinExistence type="predicted"/>
<evidence type="ECO:0000313" key="3">
    <source>
        <dbReference type="Proteomes" id="UP001604336"/>
    </source>
</evidence>
<dbReference type="AlphaFoldDB" id="A0ABD1UPQ9"/>
<comment type="caution">
    <text evidence="2">The sequence shown here is derived from an EMBL/GenBank/DDBJ whole genome shotgun (WGS) entry which is preliminary data.</text>
</comment>
<feature type="compositionally biased region" description="Acidic residues" evidence="1">
    <location>
        <begin position="125"/>
        <end position="147"/>
    </location>
</feature>
<evidence type="ECO:0000313" key="2">
    <source>
        <dbReference type="EMBL" id="KAL2526535.1"/>
    </source>
</evidence>
<protein>
    <submittedName>
        <fullName evidence="2">Uncharacterized protein</fullName>
    </submittedName>
</protein>